<feature type="transmembrane region" description="Helical" evidence="8">
    <location>
        <begin position="192"/>
        <end position="215"/>
    </location>
</feature>
<evidence type="ECO:0000313" key="9">
    <source>
        <dbReference type="EMBL" id="JAG98149.1"/>
    </source>
</evidence>
<dbReference type="UniPathway" id="UPA00196"/>
<comment type="pathway">
    <text evidence="2">Glycolipid biosynthesis; glycosylphosphatidylinositol-anchor biosynthesis.</text>
</comment>
<evidence type="ECO:0000256" key="3">
    <source>
        <dbReference type="ARBA" id="ARBA00022502"/>
    </source>
</evidence>
<evidence type="ECO:0000256" key="1">
    <source>
        <dbReference type="ARBA" id="ARBA00004477"/>
    </source>
</evidence>
<evidence type="ECO:0000256" key="4">
    <source>
        <dbReference type="ARBA" id="ARBA00022692"/>
    </source>
</evidence>
<feature type="transmembrane region" description="Helical" evidence="8">
    <location>
        <begin position="49"/>
        <end position="70"/>
    </location>
</feature>
<evidence type="ECO:0000256" key="5">
    <source>
        <dbReference type="ARBA" id="ARBA00022824"/>
    </source>
</evidence>
<feature type="transmembrane region" description="Helical" evidence="8">
    <location>
        <begin position="90"/>
        <end position="110"/>
    </location>
</feature>
<feature type="transmembrane region" description="Helical" evidence="8">
    <location>
        <begin position="116"/>
        <end position="139"/>
    </location>
</feature>
<feature type="transmembrane region" description="Helical" evidence="8">
    <location>
        <begin position="17"/>
        <end position="37"/>
    </location>
</feature>
<protein>
    <recommendedName>
        <fullName evidence="10">GPI biosynthesis protein Pig-F</fullName>
    </recommendedName>
</protein>
<evidence type="ECO:0000256" key="6">
    <source>
        <dbReference type="ARBA" id="ARBA00022989"/>
    </source>
</evidence>
<keyword evidence="4 8" id="KW-0812">Transmembrane</keyword>
<accession>A0A0D6R5Q8</accession>
<dbReference type="GO" id="GO:0006506">
    <property type="term" value="P:GPI anchor biosynthetic process"/>
    <property type="evidence" value="ECO:0007669"/>
    <property type="project" value="UniProtKB-UniPathway"/>
</dbReference>
<keyword evidence="6 8" id="KW-1133">Transmembrane helix</keyword>
<name>A0A0D6R5Q8_ARACU</name>
<comment type="subcellular location">
    <subcellularLocation>
        <location evidence="1">Endoplasmic reticulum membrane</location>
        <topology evidence="1">Multi-pass membrane protein</topology>
    </subcellularLocation>
</comment>
<reference evidence="9" key="1">
    <citation type="submission" date="2015-03" db="EMBL/GenBank/DDBJ databases">
        <title>A transcriptome of Araucaria cunninghamii, an australian fine timber species.</title>
        <authorList>
            <person name="Jing Yi C.J.Y."/>
            <person name="Yin San L.Y.S."/>
            <person name="Abdul Karim S.S."/>
            <person name="Wan Azmi N.N."/>
            <person name="Hercus R.R."/>
            <person name="Croft L.L."/>
        </authorList>
    </citation>
    <scope>NUCLEOTIDE SEQUENCE</scope>
    <source>
        <strain evidence="9">MI0301</strain>
        <tissue evidence="9">Leaf</tissue>
    </source>
</reference>
<dbReference type="GO" id="GO:0005789">
    <property type="term" value="C:endoplasmic reticulum membrane"/>
    <property type="evidence" value="ECO:0007669"/>
    <property type="project" value="UniProtKB-SubCell"/>
</dbReference>
<evidence type="ECO:0008006" key="10">
    <source>
        <dbReference type="Google" id="ProtNLM"/>
    </source>
</evidence>
<evidence type="ECO:0000256" key="8">
    <source>
        <dbReference type="SAM" id="Phobius"/>
    </source>
</evidence>
<dbReference type="EMBL" id="GCKF01027886">
    <property type="protein sequence ID" value="JAG98148.1"/>
    <property type="molecule type" value="Transcribed_RNA"/>
</dbReference>
<keyword evidence="7 8" id="KW-0472">Membrane</keyword>
<organism evidence="9">
    <name type="scientific">Araucaria cunninghamii</name>
    <name type="common">Hoop pine</name>
    <name type="synonym">Moreton Bay pine</name>
    <dbReference type="NCBI Taxonomy" id="56994"/>
    <lineage>
        <taxon>Eukaryota</taxon>
        <taxon>Viridiplantae</taxon>
        <taxon>Streptophyta</taxon>
        <taxon>Embryophyta</taxon>
        <taxon>Tracheophyta</taxon>
        <taxon>Spermatophyta</taxon>
        <taxon>Pinopsida</taxon>
        <taxon>Pinidae</taxon>
        <taxon>Conifers II</taxon>
        <taxon>Araucariales</taxon>
        <taxon>Araucariaceae</taxon>
        <taxon>Araucaria</taxon>
    </lineage>
</organism>
<feature type="transmembrane region" description="Helical" evidence="8">
    <location>
        <begin position="151"/>
        <end position="172"/>
    </location>
</feature>
<evidence type="ECO:0000256" key="2">
    <source>
        <dbReference type="ARBA" id="ARBA00004687"/>
    </source>
</evidence>
<keyword evidence="5" id="KW-0256">Endoplasmic reticulum</keyword>
<sequence length="223" mass="24260">MPIVTQKPTHQQSTRRGVIVVHVLCGIALLSALLISHYRLGLNLINQPVETTCILWAVQGPVVSVAYSLIRASPQVCSAWRSMGRGLLSIPAGALVNAFGAIVFGAPLGLQAAARTLHWSLLMSSFTVVPVSTVFGMSWPDWQRVFAHFKLLGAVDYALCFPAYGAVIGAWFGAWPMPLDWERPWQEWPICVTYGTVGGYLLGLIVSGIASILNWRWLSGKGD</sequence>
<dbReference type="AlphaFoldDB" id="A0A0D6R5Q8"/>
<dbReference type="EMBL" id="GCKF01027885">
    <property type="protein sequence ID" value="JAG98149.1"/>
    <property type="molecule type" value="Transcribed_RNA"/>
</dbReference>
<proteinExistence type="predicted"/>
<dbReference type="InterPro" id="IPR009580">
    <property type="entry name" value="GPI_biosynthesis_protein_Pig-F"/>
</dbReference>
<evidence type="ECO:0000256" key="7">
    <source>
        <dbReference type="ARBA" id="ARBA00023136"/>
    </source>
</evidence>
<dbReference type="Pfam" id="PF06699">
    <property type="entry name" value="PIG-F"/>
    <property type="match status" value="1"/>
</dbReference>
<keyword evidence="3" id="KW-0337">GPI-anchor biosynthesis</keyword>